<dbReference type="CDD" id="cd00637">
    <property type="entry name" value="7tm_classA_rhodopsin-like"/>
    <property type="match status" value="1"/>
</dbReference>
<keyword evidence="3 8" id="KW-1133">Transmembrane helix</keyword>
<name>A0A814WXY7_ADIRI</name>
<dbReference type="Pfam" id="PF00001">
    <property type="entry name" value="7tm_1"/>
    <property type="match status" value="1"/>
</dbReference>
<comment type="subcellular location">
    <subcellularLocation>
        <location evidence="1">Membrane</location>
        <topology evidence="1">Multi-pass membrane protein</topology>
    </subcellularLocation>
</comment>
<protein>
    <recommendedName>
        <fullName evidence="9">G-protein coupled receptors family 1 profile domain-containing protein</fullName>
    </recommendedName>
</protein>
<dbReference type="GO" id="GO:0005886">
    <property type="term" value="C:plasma membrane"/>
    <property type="evidence" value="ECO:0007669"/>
    <property type="project" value="TreeGrafter"/>
</dbReference>
<dbReference type="Gene3D" id="1.20.1070.10">
    <property type="entry name" value="Rhodopsin 7-helix transmembrane proteins"/>
    <property type="match status" value="1"/>
</dbReference>
<feature type="transmembrane region" description="Helical" evidence="8">
    <location>
        <begin position="191"/>
        <end position="210"/>
    </location>
</feature>
<evidence type="ECO:0000313" key="11">
    <source>
        <dbReference type="Proteomes" id="UP000663828"/>
    </source>
</evidence>
<evidence type="ECO:0000256" key="4">
    <source>
        <dbReference type="ARBA" id="ARBA00023040"/>
    </source>
</evidence>
<dbReference type="InterPro" id="IPR000276">
    <property type="entry name" value="GPCR_Rhodpsn"/>
</dbReference>
<evidence type="ECO:0000256" key="2">
    <source>
        <dbReference type="ARBA" id="ARBA00022692"/>
    </source>
</evidence>
<evidence type="ECO:0000256" key="1">
    <source>
        <dbReference type="ARBA" id="ARBA00004141"/>
    </source>
</evidence>
<keyword evidence="4" id="KW-0297">G-protein coupled receptor</keyword>
<dbReference type="SUPFAM" id="SSF81321">
    <property type="entry name" value="Family A G protein-coupled receptor-like"/>
    <property type="match status" value="1"/>
</dbReference>
<proteinExistence type="predicted"/>
<comment type="caution">
    <text evidence="10">The sequence shown here is derived from an EMBL/GenBank/DDBJ whole genome shotgun (WGS) entry which is preliminary data.</text>
</comment>
<feature type="transmembrane region" description="Helical" evidence="8">
    <location>
        <begin position="25"/>
        <end position="47"/>
    </location>
</feature>
<evidence type="ECO:0000256" key="8">
    <source>
        <dbReference type="SAM" id="Phobius"/>
    </source>
</evidence>
<evidence type="ECO:0000256" key="7">
    <source>
        <dbReference type="ARBA" id="ARBA00023224"/>
    </source>
</evidence>
<feature type="transmembrane region" description="Helical" evidence="8">
    <location>
        <begin position="280"/>
        <end position="300"/>
    </location>
</feature>
<dbReference type="PANTHER" id="PTHR24243">
    <property type="entry name" value="G-PROTEIN COUPLED RECEPTOR"/>
    <property type="match status" value="1"/>
</dbReference>
<dbReference type="EMBL" id="CAJNOR010001834">
    <property type="protein sequence ID" value="CAF1206932.1"/>
    <property type="molecule type" value="Genomic_DNA"/>
</dbReference>
<evidence type="ECO:0000259" key="9">
    <source>
        <dbReference type="PROSITE" id="PS50262"/>
    </source>
</evidence>
<keyword evidence="5 8" id="KW-0472">Membrane</keyword>
<dbReference type="PROSITE" id="PS50262">
    <property type="entry name" value="G_PROTEIN_RECEP_F1_2"/>
    <property type="match status" value="1"/>
</dbReference>
<feature type="domain" description="G-protein coupled receptors family 1 profile" evidence="9">
    <location>
        <begin position="38"/>
        <end position="293"/>
    </location>
</feature>
<gene>
    <name evidence="10" type="ORF">XAT740_LOCUS23978</name>
</gene>
<evidence type="ECO:0000256" key="5">
    <source>
        <dbReference type="ARBA" id="ARBA00023136"/>
    </source>
</evidence>
<accession>A0A814WXY7</accession>
<keyword evidence="2 8" id="KW-0812">Transmembrane</keyword>
<evidence type="ECO:0000256" key="3">
    <source>
        <dbReference type="ARBA" id="ARBA00022989"/>
    </source>
</evidence>
<feature type="transmembrane region" description="Helical" evidence="8">
    <location>
        <begin position="143"/>
        <end position="164"/>
    </location>
</feature>
<feature type="transmembrane region" description="Helical" evidence="8">
    <location>
        <begin position="101"/>
        <end position="123"/>
    </location>
</feature>
<evidence type="ECO:0000256" key="6">
    <source>
        <dbReference type="ARBA" id="ARBA00023170"/>
    </source>
</evidence>
<dbReference type="Proteomes" id="UP000663828">
    <property type="component" value="Unassembled WGS sequence"/>
</dbReference>
<keyword evidence="7" id="KW-0807">Transducer</keyword>
<dbReference type="GO" id="GO:0004930">
    <property type="term" value="F:G protein-coupled receptor activity"/>
    <property type="evidence" value="ECO:0007669"/>
    <property type="project" value="UniProtKB-KW"/>
</dbReference>
<sequence>MSSMNNRTPPSSYGYNLVEAARQPLVYSFSFAAILIVTTSILNFNVLYRRVLRSSACAYYFMAAIPPILIYVLVSPINLILQYGFQFIIQDSPIMCRVIPFFIYTAPLWYGLMLVCASIDRFFSSSESIRLRRLSQVYVARRIILIVWIISTIYMCPFLIIYYYDSGDPGNRRCLQYSTTLVAAYLMSRVILYYILIPIMLSIFGVWTIYNIRSQKHRVAPIIQASSHRRTEGQLARMMIIQVGVYLLFFTPSAITYIIVTLIPSMSTPYYITIRSITVVWQQGGFFISFFLYVFTGKIYRTELKKMIQCR</sequence>
<keyword evidence="6" id="KW-0675">Receptor</keyword>
<dbReference type="PANTHER" id="PTHR24243:SF233">
    <property type="entry name" value="THYROTROPIN-RELEASING HORMONE RECEPTOR"/>
    <property type="match status" value="1"/>
</dbReference>
<evidence type="ECO:0000313" key="10">
    <source>
        <dbReference type="EMBL" id="CAF1206932.1"/>
    </source>
</evidence>
<keyword evidence="11" id="KW-1185">Reference proteome</keyword>
<feature type="transmembrane region" description="Helical" evidence="8">
    <location>
        <begin position="239"/>
        <end position="260"/>
    </location>
</feature>
<dbReference type="InterPro" id="IPR017452">
    <property type="entry name" value="GPCR_Rhodpsn_7TM"/>
</dbReference>
<organism evidence="10 11">
    <name type="scientific">Adineta ricciae</name>
    <name type="common">Rotifer</name>
    <dbReference type="NCBI Taxonomy" id="249248"/>
    <lineage>
        <taxon>Eukaryota</taxon>
        <taxon>Metazoa</taxon>
        <taxon>Spiralia</taxon>
        <taxon>Gnathifera</taxon>
        <taxon>Rotifera</taxon>
        <taxon>Eurotatoria</taxon>
        <taxon>Bdelloidea</taxon>
        <taxon>Adinetida</taxon>
        <taxon>Adinetidae</taxon>
        <taxon>Adineta</taxon>
    </lineage>
</organism>
<dbReference type="AlphaFoldDB" id="A0A814WXY7"/>
<feature type="transmembrane region" description="Helical" evidence="8">
    <location>
        <begin position="59"/>
        <end position="81"/>
    </location>
</feature>
<reference evidence="10" key="1">
    <citation type="submission" date="2021-02" db="EMBL/GenBank/DDBJ databases">
        <authorList>
            <person name="Nowell W R."/>
        </authorList>
    </citation>
    <scope>NUCLEOTIDE SEQUENCE</scope>
</reference>